<gene>
    <name evidence="2" type="ORF">ENV60_02605</name>
</gene>
<accession>A0A7C4THK8</accession>
<organism evidence="2">
    <name type="scientific">candidate division WOR-3 bacterium</name>
    <dbReference type="NCBI Taxonomy" id="2052148"/>
    <lineage>
        <taxon>Bacteria</taxon>
        <taxon>Bacteria division WOR-3</taxon>
    </lineage>
</organism>
<dbReference type="AlphaFoldDB" id="A0A7C4THK8"/>
<sequence>MNRYVKFLIIGCIFATLLYAPSSSEEGREKTASQEAKEKEGRAWTEASRGWIESGTSFYPYSTGINVGIGTTSPGYKLDVNGSVRITGGIHDGAGFGTPGQVLVTNGSDAFWSSSIPGGSGDYIWNQFSTAQSPGNFWINGRGRIIHSAPTGNDTAFTARANDPGRRGIYGECFASDGAGVGVTGVGGYFGTAAWYAPSNGYIGGVLGTYWGEGVWGLSDATYYGYTGVLGEGRNGAAGVTGCANGLWIYYAGAGVGGFSTDVGTFGYGDATSLSFGVWGVSDATDGIGVYGQSAGASLYMPPSGQDAGLFASGQYYGLYGMAQRNIDYGIGVVGLGYNTSTLTYTNGAGVIGCGYVGVFGAKDQYTYGILGYTTTYANYFYHNEQTTTDQQSAIYAYRTRTSANDGTGYGVSSTNQAIQGYNYWGDVYTFGVSGHNFNDFTRCGGVLGADVWGSYWGSLGYKNSAGVTYGGYFTSTGTGGGKQGIGFGSYGDLLGGWIRGEEYGLYATGRRYALYLDGNAYTTGYLATLQETDNQVNALYALTGSSVNIFTCGRGKLVNGQASINFEKNFSQMVSEKDPITVIVTPIGEYNQIYISNVSKNGFSAYETRGQANNEFCWIAIGKRKGYEDVQVPEEIVESDFDDNMLEVAFDENNLHGKAKGIWYDGYRLRFGTMPAKPVKKPAESENIAKVAELQKLTNKLEHLKKEIKRLERNIKRSIMDEEKNQGLNRTK</sequence>
<comment type="caution">
    <text evidence="2">The sequence shown here is derived from an EMBL/GenBank/DDBJ whole genome shotgun (WGS) entry which is preliminary data.</text>
</comment>
<evidence type="ECO:0008006" key="3">
    <source>
        <dbReference type="Google" id="ProtNLM"/>
    </source>
</evidence>
<protein>
    <recommendedName>
        <fullName evidence="3">Peptidase S74 domain-containing protein</fullName>
    </recommendedName>
</protein>
<reference evidence="2" key="1">
    <citation type="journal article" date="2020" name="mSystems">
        <title>Genome- and Community-Level Interaction Insights into Carbon Utilization and Element Cycling Functions of Hydrothermarchaeota in Hydrothermal Sediment.</title>
        <authorList>
            <person name="Zhou Z."/>
            <person name="Liu Y."/>
            <person name="Xu W."/>
            <person name="Pan J."/>
            <person name="Luo Z.H."/>
            <person name="Li M."/>
        </authorList>
    </citation>
    <scope>NUCLEOTIDE SEQUENCE [LARGE SCALE GENOMIC DNA]</scope>
    <source>
        <strain evidence="2">SpSt-774</strain>
    </source>
</reference>
<proteinExistence type="predicted"/>
<evidence type="ECO:0000256" key="1">
    <source>
        <dbReference type="SAM" id="Coils"/>
    </source>
</evidence>
<name>A0A7C4THK8_UNCW3</name>
<dbReference type="EMBL" id="DTGZ01000046">
    <property type="protein sequence ID" value="HGV97169.1"/>
    <property type="molecule type" value="Genomic_DNA"/>
</dbReference>
<evidence type="ECO:0000313" key="2">
    <source>
        <dbReference type="EMBL" id="HGV97169.1"/>
    </source>
</evidence>
<keyword evidence="1" id="KW-0175">Coiled coil</keyword>
<feature type="coiled-coil region" evidence="1">
    <location>
        <begin position="688"/>
        <end position="722"/>
    </location>
</feature>